<evidence type="ECO:0000256" key="4">
    <source>
        <dbReference type="ARBA" id="ARBA00022475"/>
    </source>
</evidence>
<dbReference type="GO" id="GO:0005886">
    <property type="term" value="C:plasma membrane"/>
    <property type="evidence" value="ECO:0007669"/>
    <property type="project" value="UniProtKB-SubCell"/>
</dbReference>
<evidence type="ECO:0000256" key="3">
    <source>
        <dbReference type="ARBA" id="ARBA00022448"/>
    </source>
</evidence>
<dbReference type="SUPFAM" id="SSF81345">
    <property type="entry name" value="ABC transporter involved in vitamin B12 uptake, BtuC"/>
    <property type="match status" value="1"/>
</dbReference>
<dbReference type="STRING" id="472181.SAMN05216271_2556"/>
<dbReference type="InterPro" id="IPR037294">
    <property type="entry name" value="ABC_BtuC-like"/>
</dbReference>
<accession>A0A1H1UHH8</accession>
<proteinExistence type="inferred from homology"/>
<keyword evidence="5 8" id="KW-0812">Transmembrane</keyword>
<feature type="transmembrane region" description="Helical" evidence="8">
    <location>
        <begin position="192"/>
        <end position="213"/>
    </location>
</feature>
<keyword evidence="6 8" id="KW-1133">Transmembrane helix</keyword>
<evidence type="ECO:0000256" key="1">
    <source>
        <dbReference type="ARBA" id="ARBA00004651"/>
    </source>
</evidence>
<reference evidence="10" key="1">
    <citation type="submission" date="2016-10" db="EMBL/GenBank/DDBJ databases">
        <authorList>
            <person name="Varghese N."/>
            <person name="Submissions S."/>
        </authorList>
    </citation>
    <scope>NUCLEOTIDE SEQUENCE [LARGE SCALE GENOMIC DNA]</scope>
    <source>
        <strain evidence="10">JCM 14963</strain>
    </source>
</reference>
<evidence type="ECO:0000256" key="6">
    <source>
        <dbReference type="ARBA" id="ARBA00022989"/>
    </source>
</evidence>
<dbReference type="AlphaFoldDB" id="A0A1H1UHH8"/>
<keyword evidence="3" id="KW-0813">Transport</keyword>
<dbReference type="GO" id="GO:0033214">
    <property type="term" value="P:siderophore-iron import into cell"/>
    <property type="evidence" value="ECO:0007669"/>
    <property type="project" value="TreeGrafter"/>
</dbReference>
<feature type="transmembrane region" description="Helical" evidence="8">
    <location>
        <begin position="281"/>
        <end position="303"/>
    </location>
</feature>
<feature type="transmembrane region" description="Helical" evidence="8">
    <location>
        <begin position="150"/>
        <end position="172"/>
    </location>
</feature>
<name>A0A1H1UHH8_9GAMM</name>
<protein>
    <submittedName>
        <fullName evidence="9">Iron complex transport system permease protein</fullName>
    </submittedName>
</protein>
<organism evidence="9 10">
    <name type="scientific">Halopseudomonas sabulinigri</name>
    <dbReference type="NCBI Taxonomy" id="472181"/>
    <lineage>
        <taxon>Bacteria</taxon>
        <taxon>Pseudomonadati</taxon>
        <taxon>Pseudomonadota</taxon>
        <taxon>Gammaproteobacteria</taxon>
        <taxon>Pseudomonadales</taxon>
        <taxon>Pseudomonadaceae</taxon>
        <taxon>Halopseudomonas</taxon>
    </lineage>
</organism>
<dbReference type="OrthoDB" id="9055647at2"/>
<gene>
    <name evidence="9" type="ORF">SAMN05216271_2556</name>
</gene>
<comment type="subcellular location">
    <subcellularLocation>
        <location evidence="1">Cell membrane</location>
        <topology evidence="1">Multi-pass membrane protein</topology>
    </subcellularLocation>
</comment>
<keyword evidence="4" id="KW-1003">Cell membrane</keyword>
<dbReference type="CDD" id="cd06550">
    <property type="entry name" value="TM_ABC_iron-siderophores_like"/>
    <property type="match status" value="1"/>
</dbReference>
<feature type="transmembrane region" description="Helical" evidence="8">
    <location>
        <begin position="234"/>
        <end position="261"/>
    </location>
</feature>
<evidence type="ECO:0000256" key="7">
    <source>
        <dbReference type="ARBA" id="ARBA00023136"/>
    </source>
</evidence>
<dbReference type="EMBL" id="LT629763">
    <property type="protein sequence ID" value="SDS71751.1"/>
    <property type="molecule type" value="Genomic_DNA"/>
</dbReference>
<dbReference type="PANTHER" id="PTHR30472:SF1">
    <property type="entry name" value="FE(3+) DICITRATE TRANSPORT SYSTEM PERMEASE PROTEIN FECC-RELATED"/>
    <property type="match status" value="1"/>
</dbReference>
<evidence type="ECO:0000313" key="9">
    <source>
        <dbReference type="EMBL" id="SDS71751.1"/>
    </source>
</evidence>
<dbReference type="Pfam" id="PF01032">
    <property type="entry name" value="FecCD"/>
    <property type="match status" value="1"/>
</dbReference>
<feature type="transmembrane region" description="Helical" evidence="8">
    <location>
        <begin position="64"/>
        <end position="81"/>
    </location>
</feature>
<comment type="similarity">
    <text evidence="2">Belongs to the binding-protein-dependent transport system permease family. FecCD subfamily.</text>
</comment>
<dbReference type="Gene3D" id="1.10.3470.10">
    <property type="entry name" value="ABC transporter involved in vitamin B12 uptake, BtuC"/>
    <property type="match status" value="1"/>
</dbReference>
<evidence type="ECO:0000256" key="5">
    <source>
        <dbReference type="ARBA" id="ARBA00022692"/>
    </source>
</evidence>
<dbReference type="Proteomes" id="UP000243413">
    <property type="component" value="Chromosome I"/>
</dbReference>
<keyword evidence="7 8" id="KW-0472">Membrane</keyword>
<feature type="transmembrane region" description="Helical" evidence="8">
    <location>
        <begin position="120"/>
        <end position="138"/>
    </location>
</feature>
<evidence type="ECO:0000256" key="2">
    <source>
        <dbReference type="ARBA" id="ARBA00007935"/>
    </source>
</evidence>
<feature type="transmembrane region" description="Helical" evidence="8">
    <location>
        <begin position="93"/>
        <end position="114"/>
    </location>
</feature>
<dbReference type="PANTHER" id="PTHR30472">
    <property type="entry name" value="FERRIC ENTEROBACTIN TRANSPORT SYSTEM PERMEASE PROTEIN"/>
    <property type="match status" value="1"/>
</dbReference>
<dbReference type="RefSeq" id="WP_092287224.1">
    <property type="nucleotide sequence ID" value="NZ_LT629763.1"/>
</dbReference>
<evidence type="ECO:0000256" key="8">
    <source>
        <dbReference type="SAM" id="Phobius"/>
    </source>
</evidence>
<dbReference type="GO" id="GO:0022857">
    <property type="term" value="F:transmembrane transporter activity"/>
    <property type="evidence" value="ECO:0007669"/>
    <property type="project" value="InterPro"/>
</dbReference>
<feature type="transmembrane region" description="Helical" evidence="8">
    <location>
        <begin position="310"/>
        <end position="331"/>
    </location>
</feature>
<evidence type="ECO:0000313" key="10">
    <source>
        <dbReference type="Proteomes" id="UP000243413"/>
    </source>
</evidence>
<sequence>MPAYQHLLLWFGVFALALLLCLSMATGAGVYGAHEVAGYLLGDASLRADDKLAMIINTLRLPRTLAALLVGGGLAVAATLLQSATRNPLAEPGLLGVNAGAVFGLVLGLIFFDVESAQGYLLWAGLGALTGNLIVIGLGSMLGQASPLKLILVGMALAAIFGGLSNFLLLSNRVALDQFRFWNLGSLAATELHAMALLAPFVLTALILALLLCRQLTLMQMGDSQARALGIHTTWVRVGVLLAATLFTACAVALAGPIGFIGFLAAYCARLIEPVALARQVVFSALLGCLFLLLADILARWLIQPFELPVGTLLALIGAPVLIAVVLRGGFRSLLSVK</sequence>
<dbReference type="InterPro" id="IPR000522">
    <property type="entry name" value="ABC_transptr_permease_BtuC"/>
</dbReference>